<protein>
    <submittedName>
        <fullName evidence="2">Uncharacterized protein</fullName>
    </submittedName>
</protein>
<reference evidence="2 3" key="1">
    <citation type="submission" date="2024-09" db="EMBL/GenBank/DDBJ databases">
        <title>Chromosome-scale assembly of Riccia fluitans.</title>
        <authorList>
            <person name="Paukszto L."/>
            <person name="Sawicki J."/>
            <person name="Karawczyk K."/>
            <person name="Piernik-Szablinska J."/>
            <person name="Szczecinska M."/>
            <person name="Mazdziarz M."/>
        </authorList>
    </citation>
    <scope>NUCLEOTIDE SEQUENCE [LARGE SCALE GENOMIC DNA]</scope>
    <source>
        <strain evidence="2">Rf_01</strain>
        <tissue evidence="2">Aerial parts of the thallus</tissue>
    </source>
</reference>
<proteinExistence type="predicted"/>
<sequence>MTWNGAVRSDGGDDLEYETTRTSRRGIGSEGTHGRKWLTAKQGGVRSLEERLTGERARMTWNGRVAKQTRTSKHADANKKKS</sequence>
<dbReference type="Proteomes" id="UP001605036">
    <property type="component" value="Unassembled WGS sequence"/>
</dbReference>
<dbReference type="AlphaFoldDB" id="A0ABD1YJM2"/>
<evidence type="ECO:0000313" key="3">
    <source>
        <dbReference type="Proteomes" id="UP001605036"/>
    </source>
</evidence>
<keyword evidence="3" id="KW-1185">Reference proteome</keyword>
<evidence type="ECO:0000313" key="2">
    <source>
        <dbReference type="EMBL" id="KAL2630993.1"/>
    </source>
</evidence>
<comment type="caution">
    <text evidence="2">The sequence shown here is derived from an EMBL/GenBank/DDBJ whole genome shotgun (WGS) entry which is preliminary data.</text>
</comment>
<accession>A0ABD1YJM2</accession>
<name>A0ABD1YJM2_9MARC</name>
<feature type="region of interest" description="Disordered" evidence="1">
    <location>
        <begin position="1"/>
        <end position="34"/>
    </location>
</feature>
<dbReference type="EMBL" id="JBHFFA010000004">
    <property type="protein sequence ID" value="KAL2630993.1"/>
    <property type="molecule type" value="Genomic_DNA"/>
</dbReference>
<organism evidence="2 3">
    <name type="scientific">Riccia fluitans</name>
    <dbReference type="NCBI Taxonomy" id="41844"/>
    <lineage>
        <taxon>Eukaryota</taxon>
        <taxon>Viridiplantae</taxon>
        <taxon>Streptophyta</taxon>
        <taxon>Embryophyta</taxon>
        <taxon>Marchantiophyta</taxon>
        <taxon>Marchantiopsida</taxon>
        <taxon>Marchantiidae</taxon>
        <taxon>Marchantiales</taxon>
        <taxon>Ricciaceae</taxon>
        <taxon>Riccia</taxon>
    </lineage>
</organism>
<evidence type="ECO:0000256" key="1">
    <source>
        <dbReference type="SAM" id="MobiDB-lite"/>
    </source>
</evidence>
<gene>
    <name evidence="2" type="ORF">R1flu_015679</name>
</gene>